<evidence type="ECO:0000256" key="1">
    <source>
        <dbReference type="SAM" id="MobiDB-lite"/>
    </source>
</evidence>
<evidence type="ECO:0000313" key="3">
    <source>
        <dbReference type="Proteomes" id="UP000076830"/>
    </source>
</evidence>
<evidence type="ECO:0000313" key="2">
    <source>
        <dbReference type="EMBL" id="ANB18796.1"/>
    </source>
</evidence>
<dbReference type="AlphaFoldDB" id="A0A167H3Z6"/>
<protein>
    <recommendedName>
        <fullName evidence="4">Response receiver domain-containing protein</fullName>
    </recommendedName>
</protein>
<name>A0A167H3Z6_9GAMM</name>
<proteinExistence type="predicted"/>
<evidence type="ECO:0008006" key="4">
    <source>
        <dbReference type="Google" id="ProtNLM"/>
    </source>
</evidence>
<dbReference type="EMBL" id="CP015249">
    <property type="protein sequence ID" value="ANB18796.1"/>
    <property type="molecule type" value="Genomic_DNA"/>
</dbReference>
<reference evidence="2 3" key="1">
    <citation type="submission" date="2016-04" db="EMBL/GenBank/DDBJ databases">
        <title>Complete genome sequence of Dokdonella koreensis DS-123T.</title>
        <authorList>
            <person name="Kim J.F."/>
            <person name="Lee H."/>
            <person name="Kwak M.-J."/>
        </authorList>
    </citation>
    <scope>NUCLEOTIDE SEQUENCE [LARGE SCALE GENOMIC DNA]</scope>
    <source>
        <strain evidence="2 3">DS-123</strain>
    </source>
</reference>
<dbReference type="OrthoDB" id="6064628at2"/>
<feature type="region of interest" description="Disordered" evidence="1">
    <location>
        <begin position="400"/>
        <end position="422"/>
    </location>
</feature>
<organism evidence="2 3">
    <name type="scientific">Dokdonella koreensis DS-123</name>
    <dbReference type="NCBI Taxonomy" id="1300342"/>
    <lineage>
        <taxon>Bacteria</taxon>
        <taxon>Pseudomonadati</taxon>
        <taxon>Pseudomonadota</taxon>
        <taxon>Gammaproteobacteria</taxon>
        <taxon>Lysobacterales</taxon>
        <taxon>Rhodanobacteraceae</taxon>
        <taxon>Dokdonella</taxon>
    </lineage>
</organism>
<dbReference type="Proteomes" id="UP000076830">
    <property type="component" value="Chromosome"/>
</dbReference>
<dbReference type="RefSeq" id="WP_067648770.1">
    <property type="nucleotide sequence ID" value="NZ_CP015249.1"/>
</dbReference>
<feature type="compositionally biased region" description="Low complexity" evidence="1">
    <location>
        <begin position="400"/>
        <end position="415"/>
    </location>
</feature>
<sequence length="422" mass="47570">MSEIDQGLFKGVAVVIDDQAEDGSDEQITEIIAAIRAAGGHPIIHTTLPPLRADLENYTGVAFVIMDWHLFPSETPLNESLREQFYEANVDFIRRLGTYRHTPVVIFTNEDLETVEGHLKRHDDMGGYLASGRLLLKNKRDVGAKVYHVLNEWAKNVPSVLTLKTWERESIRALNELFIDLHDRSPHWPVMLWETYTDDGPSAADDLGRLITRLVASRMDTLKLDLDSFVSEIEAKHTADPSGYEKILKRVLEGERVLEEKRLHANSIAPGDFFRRPDDNGLYINVRPECDVVIRKNGVAPNLYLLRGKKIADSRITIGKYGQIMDRDPQYTVFAMFDGDAYCFEFKELQVGGWEEWKPHRKGRLLPPFSTRLQEKYTSYLQRTGLPTVPKILRPAATDASASPAQATAVASPASGDVAQSL</sequence>
<accession>A0A167H3Z6</accession>
<dbReference type="STRING" id="1300342.I596_2802"/>
<keyword evidence="3" id="KW-1185">Reference proteome</keyword>
<gene>
    <name evidence="2" type="ORF">I596_2802</name>
</gene>
<dbReference type="KEGG" id="dko:I596_2802"/>